<dbReference type="EMBL" id="SMMG02000009">
    <property type="protein sequence ID" value="KAA3462990.1"/>
    <property type="molecule type" value="Genomic_DNA"/>
</dbReference>
<dbReference type="AlphaFoldDB" id="A0A5B6V1S5"/>
<organism evidence="1 3">
    <name type="scientific">Gossypium australe</name>
    <dbReference type="NCBI Taxonomy" id="47621"/>
    <lineage>
        <taxon>Eukaryota</taxon>
        <taxon>Viridiplantae</taxon>
        <taxon>Streptophyta</taxon>
        <taxon>Embryophyta</taxon>
        <taxon>Tracheophyta</taxon>
        <taxon>Spermatophyta</taxon>
        <taxon>Magnoliopsida</taxon>
        <taxon>eudicotyledons</taxon>
        <taxon>Gunneridae</taxon>
        <taxon>Pentapetalae</taxon>
        <taxon>rosids</taxon>
        <taxon>malvids</taxon>
        <taxon>Malvales</taxon>
        <taxon>Malvaceae</taxon>
        <taxon>Malvoideae</taxon>
        <taxon>Gossypium</taxon>
    </lineage>
</organism>
<dbReference type="EMBL" id="SMMG02000009">
    <property type="protein sequence ID" value="KAA3462992.1"/>
    <property type="molecule type" value="Genomic_DNA"/>
</dbReference>
<dbReference type="OrthoDB" id="198885at2759"/>
<evidence type="ECO:0000313" key="3">
    <source>
        <dbReference type="Proteomes" id="UP000325315"/>
    </source>
</evidence>
<protein>
    <submittedName>
        <fullName evidence="1">Putative sugar kinase YeiI isoform X2</fullName>
    </submittedName>
</protein>
<evidence type="ECO:0000313" key="2">
    <source>
        <dbReference type="EMBL" id="KAA3462992.1"/>
    </source>
</evidence>
<keyword evidence="3" id="KW-1185">Reference proteome</keyword>
<reference evidence="1" key="1">
    <citation type="submission" date="2019-08" db="EMBL/GenBank/DDBJ databases">
        <authorList>
            <person name="Liu F."/>
        </authorList>
    </citation>
    <scope>NUCLEOTIDE SEQUENCE [LARGE SCALE GENOMIC DNA]</scope>
    <source>
        <strain evidence="1">PA1801</strain>
        <tissue evidence="1">Leaf</tissue>
    </source>
</reference>
<keyword evidence="1" id="KW-0808">Transferase</keyword>
<gene>
    <name evidence="1" type="ORF">EPI10_029422</name>
    <name evidence="2" type="ORF">EPI10_029424</name>
</gene>
<evidence type="ECO:0000313" key="1">
    <source>
        <dbReference type="EMBL" id="KAA3462990.1"/>
    </source>
</evidence>
<dbReference type="GO" id="GO:0016301">
    <property type="term" value="F:kinase activity"/>
    <property type="evidence" value="ECO:0007669"/>
    <property type="project" value="UniProtKB-KW"/>
</dbReference>
<name>A0A5B6V1S5_9ROSI</name>
<dbReference type="Proteomes" id="UP000325315">
    <property type="component" value="Unassembled WGS sequence"/>
</dbReference>
<sequence length="133" mass="15106">MLLERWWLVLPVWKQFSNRVKCPSGFESVLIAKSKRIASIVKYMSALALCSFILIHDLITFASPNEEKLIAMENALFSQNLFCPIERNNCSMDALFQMLKPIIWLLLEKGVKILVSTIGSNGVLLCTKRESIS</sequence>
<proteinExistence type="predicted"/>
<comment type="caution">
    <text evidence="1">The sequence shown here is derived from an EMBL/GenBank/DDBJ whole genome shotgun (WGS) entry which is preliminary data.</text>
</comment>
<keyword evidence="1" id="KW-0418">Kinase</keyword>
<accession>A0A5B6V1S5</accession>